<name>V9H9D9_9NEIS</name>
<dbReference type="AlphaFoldDB" id="V9H9D9"/>
<organism evidence="2 3">
    <name type="scientific">Simonsiella muelleri ATCC 29453</name>
    <dbReference type="NCBI Taxonomy" id="641147"/>
    <lineage>
        <taxon>Bacteria</taxon>
        <taxon>Pseudomonadati</taxon>
        <taxon>Pseudomonadota</taxon>
        <taxon>Betaproteobacteria</taxon>
        <taxon>Neisseriales</taxon>
        <taxon>Neisseriaceae</taxon>
        <taxon>Simonsiella</taxon>
    </lineage>
</organism>
<reference evidence="2 3" key="1">
    <citation type="submission" date="2010-03" db="EMBL/GenBank/DDBJ databases">
        <authorList>
            <consortium name="The Broad Institute Genome Sequencing Platform"/>
            <person name="Ward D."/>
            <person name="Earl A."/>
            <person name="Feldgarden M."/>
            <person name="Gevers D."/>
            <person name="Young S."/>
            <person name="Zeng Q."/>
            <person name="Koehrsen M."/>
            <person name="Alvarado L."/>
            <person name="Berlin A.M."/>
            <person name="Borenstein D."/>
            <person name="Chapman S.B."/>
            <person name="Chen Z."/>
            <person name="Engels R."/>
            <person name="Freedman E."/>
            <person name="Gellesch M."/>
            <person name="Goldberg J."/>
            <person name="Griggs A."/>
            <person name="Gujja S."/>
            <person name="Heilman E.R."/>
            <person name="Heiman D.I."/>
            <person name="Hepburn T.A."/>
            <person name="Howarth C."/>
            <person name="Jen D."/>
            <person name="Larson L."/>
            <person name="Mehta T."/>
            <person name="Park D."/>
            <person name="Pearson M."/>
            <person name="Richards J."/>
            <person name="Roberts A."/>
            <person name="Saif S."/>
            <person name="Shea T.D."/>
            <person name="Shenoy N."/>
            <person name="Sisk P."/>
            <person name="Stolte C."/>
            <person name="Sykes S.N."/>
            <person name="Walk T."/>
            <person name="White J."/>
            <person name="Yandava C."/>
            <person name="Izard J."/>
            <person name="Baranova O.V."/>
            <person name="Blanton J.M."/>
            <person name="Tanner A.C."/>
            <person name="Dewhirst F."/>
            <person name="Haas B."/>
            <person name="Nusbaum C."/>
            <person name="Birren B."/>
        </authorList>
    </citation>
    <scope>NUCLEOTIDE SEQUENCE [LARGE SCALE GENOMIC DNA]</scope>
    <source>
        <strain evidence="2 3">ATCC 29453</strain>
    </source>
</reference>
<dbReference type="Proteomes" id="UP000017813">
    <property type="component" value="Unassembled WGS sequence"/>
</dbReference>
<dbReference type="KEGG" id="smur:BWP33_02260"/>
<feature type="transmembrane region" description="Helical" evidence="1">
    <location>
        <begin position="102"/>
        <end position="120"/>
    </location>
</feature>
<accession>V9H9D9</accession>
<dbReference type="OrthoDB" id="8606700at2"/>
<keyword evidence="1" id="KW-0812">Transmembrane</keyword>
<feature type="transmembrane region" description="Helical" evidence="1">
    <location>
        <begin position="31"/>
        <end position="52"/>
    </location>
</feature>
<keyword evidence="3" id="KW-1185">Reference proteome</keyword>
<gene>
    <name evidence="2" type="ORF">HMPREF9021_00061</name>
</gene>
<proteinExistence type="predicted"/>
<evidence type="ECO:0000313" key="2">
    <source>
        <dbReference type="EMBL" id="EFG31666.1"/>
    </source>
</evidence>
<keyword evidence="1" id="KW-1133">Transmembrane helix</keyword>
<evidence type="ECO:0000313" key="3">
    <source>
        <dbReference type="Proteomes" id="UP000017813"/>
    </source>
</evidence>
<sequence length="131" mass="15164">MMNKPEEVIMACLAVLWVVITYVLIRFTGAQWSYVLMVTGFTAVWAFVAFVLWQAGRIEKIYPLLIGALVACWWPLLDWFSVRGVVATPTSEVVMLVKPWYASWWFKLVLAVAPVVSGYVRMWRKMQKPKF</sequence>
<dbReference type="eggNOG" id="ENOG5032UKS">
    <property type="taxonomic scope" value="Bacteria"/>
</dbReference>
<dbReference type="HOGENOM" id="CLU_128725_0_0_4"/>
<dbReference type="EMBL" id="ADCY02000001">
    <property type="protein sequence ID" value="EFG31666.1"/>
    <property type="molecule type" value="Genomic_DNA"/>
</dbReference>
<comment type="caution">
    <text evidence="2">The sequence shown here is derived from an EMBL/GenBank/DDBJ whole genome shotgun (WGS) entry which is preliminary data.</text>
</comment>
<dbReference type="STRING" id="641147.HMPREF9021_00061"/>
<feature type="transmembrane region" description="Helical" evidence="1">
    <location>
        <begin position="64"/>
        <end position="82"/>
    </location>
</feature>
<dbReference type="RefSeq" id="WP_002640993.1">
    <property type="nucleotide sequence ID" value="NZ_CP019448.1"/>
</dbReference>
<protein>
    <submittedName>
        <fullName evidence="2">Uncharacterized protein</fullName>
    </submittedName>
</protein>
<reference evidence="2 3" key="2">
    <citation type="submission" date="2011-10" db="EMBL/GenBank/DDBJ databases">
        <title>The Genome Sequence of Simonsiella muelleri ATCC 29453.</title>
        <authorList>
            <consortium name="The Broad Institute Genome Sequencing Platform"/>
            <consortium name="The Broad Institute Genome Sequencing Center for Infectious Disease"/>
            <person name="Earl A."/>
            <person name="Ward D."/>
            <person name="Feldgarden M."/>
            <person name="Gevers D."/>
            <person name="Izard J."/>
            <person name="Baranova O.V."/>
            <person name="Blanton J.M."/>
            <person name="Tanner A.C."/>
            <person name="Dewhirst F."/>
            <person name="Young S.K."/>
            <person name="Zeng Q."/>
            <person name="Gargeya S."/>
            <person name="Fitzgerald M."/>
            <person name="Haas B."/>
            <person name="Abouelleil A."/>
            <person name="Alvarado L."/>
            <person name="Arachchi H.M."/>
            <person name="Berlin A."/>
            <person name="Brown A."/>
            <person name="Chapman S.B."/>
            <person name="Chen Z."/>
            <person name="Dunbar C."/>
            <person name="Freedman E."/>
            <person name="Gearin G."/>
            <person name="Goldberg J."/>
            <person name="Griggs A."/>
            <person name="Gujja S."/>
            <person name="Heiman D."/>
            <person name="Howarth C."/>
            <person name="Larson L."/>
            <person name="Lui A."/>
            <person name="MacDonald P.J.P."/>
            <person name="Montmayeur A."/>
            <person name="Murphy C."/>
            <person name="Neiman D."/>
            <person name="Pearson M."/>
            <person name="Priest M."/>
            <person name="Roberts A."/>
            <person name="Saif S."/>
            <person name="Shea T."/>
            <person name="Shenoy N."/>
            <person name="Sisk P."/>
            <person name="Stolte C."/>
            <person name="Sykes S."/>
            <person name="Wortman J."/>
            <person name="Nusbaum C."/>
            <person name="Birren B."/>
        </authorList>
    </citation>
    <scope>NUCLEOTIDE SEQUENCE [LARGE SCALE GENOMIC DNA]</scope>
    <source>
        <strain evidence="2 3">ATCC 29453</strain>
    </source>
</reference>
<evidence type="ECO:0000256" key="1">
    <source>
        <dbReference type="SAM" id="Phobius"/>
    </source>
</evidence>
<feature type="transmembrane region" description="Helical" evidence="1">
    <location>
        <begin position="7"/>
        <end position="25"/>
    </location>
</feature>
<keyword evidence="1" id="KW-0472">Membrane</keyword>